<feature type="compositionally biased region" description="Basic and acidic residues" evidence="1">
    <location>
        <begin position="180"/>
        <end position="194"/>
    </location>
</feature>
<evidence type="ECO:0000313" key="2">
    <source>
        <dbReference type="EMBL" id="GAT54555.1"/>
    </source>
</evidence>
<sequence>MCSDNNKITENSSSSNKQLLVEPCLNEAVYNKAILGLVRHIQYTKVYDARSKEPVLKFIIRDKTYAAVAAAAAEYGCSAEWVWHKPVDPRRSHVRRSSSLSGQILTPSQELMYTYFIVPKAVQEAYLLKLAREYEGMDSTNKFYKKIEERYLEKRRQHKGNEKVADKEAQVDSTDDDEAPKEPKRPRRQEERQLQRKGKAARPQMSSEQSGGGLRTTSSLRPSGSRNRKASRGAGAEHTPGHRYLVKTVSLNQLRNKAIIIANKARDLGARALVSGLTKDLDEYIEGVEAVNEQGAATMKSFRKVLADVETLGDAASGSAAANAGYEADGNDYDYESETP</sequence>
<evidence type="ECO:0000256" key="1">
    <source>
        <dbReference type="SAM" id="MobiDB-lite"/>
    </source>
</evidence>
<feature type="compositionally biased region" description="Polar residues" evidence="1">
    <location>
        <begin position="204"/>
        <end position="225"/>
    </location>
</feature>
<feature type="compositionally biased region" description="Acidic residues" evidence="1">
    <location>
        <begin position="329"/>
        <end position="340"/>
    </location>
</feature>
<feature type="region of interest" description="Disordered" evidence="1">
    <location>
        <begin position="155"/>
        <end position="241"/>
    </location>
</feature>
<gene>
    <name evidence="2" type="ORF">MCHLO_11402</name>
</gene>
<proteinExistence type="predicted"/>
<reference evidence="2" key="1">
    <citation type="submission" date="2014-09" db="EMBL/GenBank/DDBJ databases">
        <title>Genome sequence of the luminous mushroom Mycena chlorophos for searching fungal bioluminescence genes.</title>
        <authorList>
            <person name="Tanaka Y."/>
            <person name="Kasuga D."/>
            <person name="Oba Y."/>
            <person name="Hase S."/>
            <person name="Sato K."/>
            <person name="Oba Y."/>
            <person name="Sakakibara Y."/>
        </authorList>
    </citation>
    <scope>NUCLEOTIDE SEQUENCE</scope>
</reference>
<accession>A0ABQ0LTZ1</accession>
<dbReference type="EMBL" id="DF848691">
    <property type="protein sequence ID" value="GAT54555.1"/>
    <property type="molecule type" value="Genomic_DNA"/>
</dbReference>
<keyword evidence="3" id="KW-1185">Reference proteome</keyword>
<feature type="compositionally biased region" description="Basic and acidic residues" evidence="1">
    <location>
        <begin position="155"/>
        <end position="170"/>
    </location>
</feature>
<protein>
    <submittedName>
        <fullName evidence="2">Uncharacterized protein</fullName>
    </submittedName>
</protein>
<organism evidence="2 3">
    <name type="scientific">Mycena chlorophos</name>
    <name type="common">Agaric fungus</name>
    <name type="synonym">Agaricus chlorophos</name>
    <dbReference type="NCBI Taxonomy" id="658473"/>
    <lineage>
        <taxon>Eukaryota</taxon>
        <taxon>Fungi</taxon>
        <taxon>Dikarya</taxon>
        <taxon>Basidiomycota</taxon>
        <taxon>Agaricomycotina</taxon>
        <taxon>Agaricomycetes</taxon>
        <taxon>Agaricomycetidae</taxon>
        <taxon>Agaricales</taxon>
        <taxon>Marasmiineae</taxon>
        <taxon>Mycenaceae</taxon>
        <taxon>Mycena</taxon>
    </lineage>
</organism>
<feature type="compositionally biased region" description="Low complexity" evidence="1">
    <location>
        <begin position="316"/>
        <end position="328"/>
    </location>
</feature>
<dbReference type="Proteomes" id="UP000815677">
    <property type="component" value="Unassembled WGS sequence"/>
</dbReference>
<feature type="region of interest" description="Disordered" evidence="1">
    <location>
        <begin position="316"/>
        <end position="340"/>
    </location>
</feature>
<evidence type="ECO:0000313" key="3">
    <source>
        <dbReference type="Proteomes" id="UP000815677"/>
    </source>
</evidence>
<name>A0ABQ0LTZ1_MYCCL</name>